<evidence type="ECO:0000256" key="1">
    <source>
        <dbReference type="ARBA" id="ARBA00009477"/>
    </source>
</evidence>
<reference evidence="5 6" key="1">
    <citation type="submission" date="2017-06" db="EMBL/GenBank/DDBJ databases">
        <title>Novel microbial phyla capable of carbon fixation and sulfur reduction in deep-sea sediments.</title>
        <authorList>
            <person name="Huang J."/>
            <person name="Baker B."/>
            <person name="Wang Y."/>
        </authorList>
    </citation>
    <scope>NUCLEOTIDE SEQUENCE [LARGE SCALE GENOMIC DNA]</scope>
    <source>
        <strain evidence="5">B3_LCP</strain>
    </source>
</reference>
<dbReference type="PANTHER" id="PTHR30469">
    <property type="entry name" value="MULTIDRUG RESISTANCE PROTEIN MDTA"/>
    <property type="match status" value="1"/>
</dbReference>
<feature type="domain" description="YknX-like beta-barrel" evidence="4">
    <location>
        <begin position="233"/>
        <end position="305"/>
    </location>
</feature>
<dbReference type="InterPro" id="IPR058625">
    <property type="entry name" value="MdtA-like_BSH"/>
</dbReference>
<dbReference type="GO" id="GO:1990281">
    <property type="term" value="C:efflux pump complex"/>
    <property type="evidence" value="ECO:0007669"/>
    <property type="project" value="TreeGrafter"/>
</dbReference>
<dbReference type="NCBIfam" id="TIGR01730">
    <property type="entry name" value="RND_mfp"/>
    <property type="match status" value="1"/>
</dbReference>
<gene>
    <name evidence="5" type="ORF">CEE37_03595</name>
</gene>
<dbReference type="Pfam" id="PF25990">
    <property type="entry name" value="Beta-barrel_YknX"/>
    <property type="match status" value="1"/>
</dbReference>
<proteinExistence type="inferred from homology"/>
<accession>A0A532V386</accession>
<protein>
    <submittedName>
        <fullName evidence="5">Uncharacterized protein</fullName>
    </submittedName>
</protein>
<comment type="caution">
    <text evidence="5">The sequence shown here is derived from an EMBL/GenBank/DDBJ whole genome shotgun (WGS) entry which is preliminary data.</text>
</comment>
<dbReference type="Pfam" id="PF25917">
    <property type="entry name" value="BSH_RND"/>
    <property type="match status" value="1"/>
</dbReference>
<feature type="domain" description="YknX-like C-terminal permuted SH3-like" evidence="3">
    <location>
        <begin position="313"/>
        <end position="380"/>
    </location>
</feature>
<dbReference type="Gene3D" id="1.10.287.470">
    <property type="entry name" value="Helix hairpin bin"/>
    <property type="match status" value="1"/>
</dbReference>
<dbReference type="PANTHER" id="PTHR30469:SF15">
    <property type="entry name" value="HLYD FAMILY OF SECRETION PROTEINS"/>
    <property type="match status" value="1"/>
</dbReference>
<dbReference type="Gene3D" id="2.40.50.100">
    <property type="match status" value="1"/>
</dbReference>
<feature type="domain" description="Multidrug resistance protein MdtA-like barrel-sandwich hybrid" evidence="2">
    <location>
        <begin position="89"/>
        <end position="226"/>
    </location>
</feature>
<dbReference type="Gene3D" id="2.40.30.170">
    <property type="match status" value="1"/>
</dbReference>
<evidence type="ECO:0000313" key="6">
    <source>
        <dbReference type="Proteomes" id="UP000319619"/>
    </source>
</evidence>
<dbReference type="InterPro" id="IPR058637">
    <property type="entry name" value="YknX-like_C"/>
</dbReference>
<evidence type="ECO:0000259" key="3">
    <source>
        <dbReference type="Pfam" id="PF25989"/>
    </source>
</evidence>
<dbReference type="SUPFAM" id="SSF111369">
    <property type="entry name" value="HlyD-like secretion proteins"/>
    <property type="match status" value="1"/>
</dbReference>
<dbReference type="InterPro" id="IPR006143">
    <property type="entry name" value="RND_pump_MFP"/>
</dbReference>
<evidence type="ECO:0000259" key="4">
    <source>
        <dbReference type="Pfam" id="PF25990"/>
    </source>
</evidence>
<comment type="similarity">
    <text evidence="1">Belongs to the membrane fusion protein (MFP) (TC 8.A.1) family.</text>
</comment>
<evidence type="ECO:0000313" key="5">
    <source>
        <dbReference type="EMBL" id="TKJ41663.1"/>
    </source>
</evidence>
<dbReference type="Pfam" id="PF25989">
    <property type="entry name" value="YknX_C"/>
    <property type="match status" value="1"/>
</dbReference>
<dbReference type="EMBL" id="NJBN01000002">
    <property type="protein sequence ID" value="TKJ41663.1"/>
    <property type="molecule type" value="Genomic_DNA"/>
</dbReference>
<organism evidence="5 6">
    <name type="scientific">candidate division LCP-89 bacterium B3_LCP</name>
    <dbReference type="NCBI Taxonomy" id="2012998"/>
    <lineage>
        <taxon>Bacteria</taxon>
        <taxon>Pseudomonadati</taxon>
        <taxon>Bacteria division LCP-89</taxon>
    </lineage>
</organism>
<sequence length="382" mass="41548">MVPPQVHRLSLPLLESMMNNSSSKNKLAFIVALLGTALIFISCSSDSNKESDDSGDDRIVPVRVYHVMPQTLELTVQATGVIRSHDQCPITPEVAGKVVEKIRDVGDPVSIGTVILAIDPEPYALAEAQADAGYRSAQVAYEQTQRDYQRAEELKTSEDISQNELEAMRLQERTAFANLSSAEAAYKLAQRNLRLTEVVSPIYGSVAQLNVQIGQQVSPGIPLGTIISSDNIEVEVGLSERDIIKMVKGIRVEITTDVFPERSFAGTVRRIGQAGLNMGRTFPVVITIDNNEGLLKPGMIVKAQIIWAERSQVLAVPREALVSGSEKPLLYIVEDKIAIGCEVKLGSSDGNKIIIESGIAEGDLLVVEGQNVLRDSIKVEIF</sequence>
<name>A0A532V386_UNCL8</name>
<dbReference type="Proteomes" id="UP000319619">
    <property type="component" value="Unassembled WGS sequence"/>
</dbReference>
<evidence type="ECO:0000259" key="2">
    <source>
        <dbReference type="Pfam" id="PF25917"/>
    </source>
</evidence>
<dbReference type="Gene3D" id="2.40.420.20">
    <property type="match status" value="1"/>
</dbReference>
<dbReference type="AlphaFoldDB" id="A0A532V386"/>
<dbReference type="GO" id="GO:0015562">
    <property type="term" value="F:efflux transmembrane transporter activity"/>
    <property type="evidence" value="ECO:0007669"/>
    <property type="project" value="TreeGrafter"/>
</dbReference>
<dbReference type="InterPro" id="IPR058636">
    <property type="entry name" value="Beta-barrel_YknX"/>
</dbReference>